<dbReference type="AlphaFoldDB" id="A0A2U3MU87"/>
<evidence type="ECO:0000259" key="1">
    <source>
        <dbReference type="PROSITE" id="PS50404"/>
    </source>
</evidence>
<dbReference type="RefSeq" id="WP_121972509.1">
    <property type="nucleotide sequence ID" value="NZ_OOGT01000003.1"/>
</dbReference>
<dbReference type="PANTHER" id="PTHR42673:SF4">
    <property type="entry name" value="MALEYLACETOACETATE ISOMERASE"/>
    <property type="match status" value="1"/>
</dbReference>
<dbReference type="GO" id="GO:0004364">
    <property type="term" value="F:glutathione transferase activity"/>
    <property type="evidence" value="ECO:0007669"/>
    <property type="project" value="TreeGrafter"/>
</dbReference>
<dbReference type="InterPro" id="IPR004045">
    <property type="entry name" value="Glutathione_S-Trfase_N"/>
</dbReference>
<dbReference type="Gene3D" id="3.40.30.10">
    <property type="entry name" value="Glutaredoxin"/>
    <property type="match status" value="1"/>
</dbReference>
<dbReference type="PANTHER" id="PTHR42673">
    <property type="entry name" value="MALEYLACETOACETATE ISOMERASE"/>
    <property type="match status" value="1"/>
</dbReference>
<dbReference type="CDD" id="cd03043">
    <property type="entry name" value="GST_N_1"/>
    <property type="match status" value="1"/>
</dbReference>
<protein>
    <submittedName>
        <fullName evidence="2">Stringent starvation protein A</fullName>
    </submittedName>
</protein>
<gene>
    <name evidence="2" type="primary">sspA</name>
    <name evidence="2" type="ORF">KPC_0113</name>
</gene>
<dbReference type="SUPFAM" id="SSF47616">
    <property type="entry name" value="GST C-terminal domain-like"/>
    <property type="match status" value="1"/>
</dbReference>
<sequence>MLELFIGNKNYSTWSMRPWLVLKAFDIPFQEHFIAFDDFHLDRPFKQSILKINPTGKVPAVVNGDLVVWDSLAICEYLAELYPDKTLWPSDLQLRAQARSISAEMHSGFQMLRQLCPMNIEADLSTVGIKLWDEHQGLRDDVARIEQIWAKRPSGESFLFGDFSIADAFYIPVVMRFISFQLPVSASGQAYMETVLKLESVQQWIEQAKQEHQFVPVDEPYRKAP</sequence>
<dbReference type="InParanoid" id="A0A2U3MU87"/>
<dbReference type="GO" id="GO:0016034">
    <property type="term" value="F:maleylacetoacetate isomerase activity"/>
    <property type="evidence" value="ECO:0007669"/>
    <property type="project" value="TreeGrafter"/>
</dbReference>
<dbReference type="EMBL" id="OOGT01000003">
    <property type="protein sequence ID" value="SPL68935.1"/>
    <property type="molecule type" value="Genomic_DNA"/>
</dbReference>
<dbReference type="SUPFAM" id="SSF52833">
    <property type="entry name" value="Thioredoxin-like"/>
    <property type="match status" value="1"/>
</dbReference>
<dbReference type="Pfam" id="PF13409">
    <property type="entry name" value="GST_N_2"/>
    <property type="match status" value="1"/>
</dbReference>
<feature type="domain" description="GST N-terminal" evidence="1">
    <location>
        <begin position="2"/>
        <end position="86"/>
    </location>
</feature>
<dbReference type="Gene3D" id="1.20.1050.10">
    <property type="match status" value="1"/>
</dbReference>
<name>A0A2U3MU87_9GAMM</name>
<dbReference type="PROSITE" id="PS50404">
    <property type="entry name" value="GST_NTER"/>
    <property type="match status" value="1"/>
</dbReference>
<dbReference type="InterPro" id="IPR040079">
    <property type="entry name" value="Glutathione_S-Trfase"/>
</dbReference>
<dbReference type="Proteomes" id="UP000245974">
    <property type="component" value="Unassembled WGS sequence"/>
</dbReference>
<dbReference type="CDD" id="cd03194">
    <property type="entry name" value="GST_C_3"/>
    <property type="match status" value="1"/>
</dbReference>
<dbReference type="OrthoDB" id="9799538at2"/>
<evidence type="ECO:0000313" key="3">
    <source>
        <dbReference type="Proteomes" id="UP000245974"/>
    </source>
</evidence>
<reference evidence="3" key="1">
    <citation type="submission" date="2018-03" db="EMBL/GenBank/DDBJ databases">
        <authorList>
            <person name="Blom J."/>
        </authorList>
    </citation>
    <scope>NUCLEOTIDE SEQUENCE [LARGE SCALE GENOMIC DNA]</scope>
    <source>
        <strain evidence="3">KPC-SM-21</strain>
    </source>
</reference>
<keyword evidence="3" id="KW-1185">Reference proteome</keyword>
<dbReference type="GO" id="GO:0006749">
    <property type="term" value="P:glutathione metabolic process"/>
    <property type="evidence" value="ECO:0007669"/>
    <property type="project" value="TreeGrafter"/>
</dbReference>
<dbReference type="InterPro" id="IPR036282">
    <property type="entry name" value="Glutathione-S-Trfase_C_sf"/>
</dbReference>
<evidence type="ECO:0000313" key="2">
    <source>
        <dbReference type="EMBL" id="SPL68935.1"/>
    </source>
</evidence>
<dbReference type="InterPro" id="IPR036249">
    <property type="entry name" value="Thioredoxin-like_sf"/>
</dbReference>
<proteinExistence type="predicted"/>
<dbReference type="SFLD" id="SFLDG00358">
    <property type="entry name" value="Main_(cytGST)"/>
    <property type="match status" value="1"/>
</dbReference>
<accession>A0A2U3MU87</accession>
<dbReference type="SFLD" id="SFLDS00019">
    <property type="entry name" value="Glutathione_Transferase_(cytos"/>
    <property type="match status" value="1"/>
</dbReference>
<organism evidence="2 3">
    <name type="scientific">Acinetobacter stercoris</name>
    <dbReference type="NCBI Taxonomy" id="2126983"/>
    <lineage>
        <taxon>Bacteria</taxon>
        <taxon>Pseudomonadati</taxon>
        <taxon>Pseudomonadota</taxon>
        <taxon>Gammaproteobacteria</taxon>
        <taxon>Moraxellales</taxon>
        <taxon>Moraxellaceae</taxon>
        <taxon>Acinetobacter</taxon>
    </lineage>
</organism>
<dbReference type="GO" id="GO:0006559">
    <property type="term" value="P:L-phenylalanine catabolic process"/>
    <property type="evidence" value="ECO:0007669"/>
    <property type="project" value="TreeGrafter"/>
</dbReference>